<dbReference type="AlphaFoldDB" id="A0A521CSU6"/>
<protein>
    <recommendedName>
        <fullName evidence="4">DUF1127 domain-containing protein</fullName>
    </recommendedName>
</protein>
<sequence length="65" mass="7441">MNAIRVSRDLRAPLDDLIKDHGLIRVSFALMRAALSRKTRPPPVTSLPPHLLRDIGLDPRHNPWR</sequence>
<feature type="region of interest" description="Disordered" evidence="1">
    <location>
        <begin position="38"/>
        <end position="65"/>
    </location>
</feature>
<evidence type="ECO:0008006" key="4">
    <source>
        <dbReference type="Google" id="ProtNLM"/>
    </source>
</evidence>
<dbReference type="EMBL" id="FXTK01000005">
    <property type="protein sequence ID" value="SMO62455.1"/>
    <property type="molecule type" value="Genomic_DNA"/>
</dbReference>
<name>A0A521CSU6_9RHOB</name>
<dbReference type="RefSeq" id="WP_142662666.1">
    <property type="nucleotide sequence ID" value="NZ_FXTK01000005.1"/>
</dbReference>
<accession>A0A521CSU6</accession>
<feature type="compositionally biased region" description="Basic and acidic residues" evidence="1">
    <location>
        <begin position="51"/>
        <end position="65"/>
    </location>
</feature>
<gene>
    <name evidence="2" type="ORF">SAMN06265221_105117</name>
</gene>
<dbReference type="OrthoDB" id="7777979at2"/>
<evidence type="ECO:0000313" key="2">
    <source>
        <dbReference type="EMBL" id="SMO62455.1"/>
    </source>
</evidence>
<reference evidence="2 3" key="1">
    <citation type="submission" date="2017-05" db="EMBL/GenBank/DDBJ databases">
        <authorList>
            <person name="Varghese N."/>
            <person name="Submissions S."/>
        </authorList>
    </citation>
    <scope>NUCLEOTIDE SEQUENCE [LARGE SCALE GENOMIC DNA]</scope>
    <source>
        <strain evidence="2 3">DSM 100094</strain>
    </source>
</reference>
<evidence type="ECO:0000256" key="1">
    <source>
        <dbReference type="SAM" id="MobiDB-lite"/>
    </source>
</evidence>
<organism evidence="2 3">
    <name type="scientific">Paracoccus laeviglucosivorans</name>
    <dbReference type="NCBI Taxonomy" id="1197861"/>
    <lineage>
        <taxon>Bacteria</taxon>
        <taxon>Pseudomonadati</taxon>
        <taxon>Pseudomonadota</taxon>
        <taxon>Alphaproteobacteria</taxon>
        <taxon>Rhodobacterales</taxon>
        <taxon>Paracoccaceae</taxon>
        <taxon>Paracoccus</taxon>
    </lineage>
</organism>
<evidence type="ECO:0000313" key="3">
    <source>
        <dbReference type="Proteomes" id="UP000319014"/>
    </source>
</evidence>
<keyword evidence="3" id="KW-1185">Reference proteome</keyword>
<proteinExistence type="predicted"/>
<dbReference type="Proteomes" id="UP000319014">
    <property type="component" value="Unassembled WGS sequence"/>
</dbReference>